<dbReference type="InterPro" id="IPR001296">
    <property type="entry name" value="Glyco_trans_1"/>
</dbReference>
<reference evidence="3" key="1">
    <citation type="journal article" date="2014" name="Int. J. Syst. Evol. Microbiol.">
        <title>Complete genome sequence of Corynebacterium casei LMG S-19264T (=DSM 44701T), isolated from a smear-ripened cheese.</title>
        <authorList>
            <consortium name="US DOE Joint Genome Institute (JGI-PGF)"/>
            <person name="Walter F."/>
            <person name="Albersmeier A."/>
            <person name="Kalinowski J."/>
            <person name="Ruckert C."/>
        </authorList>
    </citation>
    <scope>NUCLEOTIDE SEQUENCE</scope>
    <source>
        <strain evidence="3">KCTC 42249</strain>
    </source>
</reference>
<dbReference type="AlphaFoldDB" id="A0A8J3DSR0"/>
<protein>
    <submittedName>
        <fullName evidence="3">Polysaccharide biosynthesis protein</fullName>
    </submittedName>
</protein>
<dbReference type="InterPro" id="IPR050194">
    <property type="entry name" value="Glycosyltransferase_grp1"/>
</dbReference>
<name>A0A8J3DSR0_9HYPH</name>
<feature type="domain" description="Glycosyltransferase subfamily 4-like N-terminal" evidence="2">
    <location>
        <begin position="16"/>
        <end position="221"/>
    </location>
</feature>
<dbReference type="PANTHER" id="PTHR45947">
    <property type="entry name" value="SULFOQUINOVOSYL TRANSFERASE SQD2"/>
    <property type="match status" value="1"/>
</dbReference>
<evidence type="ECO:0000259" key="1">
    <source>
        <dbReference type="Pfam" id="PF00534"/>
    </source>
</evidence>
<dbReference type="Pfam" id="PF13579">
    <property type="entry name" value="Glyco_trans_4_4"/>
    <property type="match status" value="1"/>
</dbReference>
<evidence type="ECO:0000259" key="2">
    <source>
        <dbReference type="Pfam" id="PF13579"/>
    </source>
</evidence>
<comment type="caution">
    <text evidence="3">The sequence shown here is derived from an EMBL/GenBank/DDBJ whole genome shotgun (WGS) entry which is preliminary data.</text>
</comment>
<proteinExistence type="predicted"/>
<dbReference type="Pfam" id="PF00534">
    <property type="entry name" value="Glycos_transf_1"/>
    <property type="match status" value="1"/>
</dbReference>
<dbReference type="GO" id="GO:0016757">
    <property type="term" value="F:glycosyltransferase activity"/>
    <property type="evidence" value="ECO:0007669"/>
    <property type="project" value="InterPro"/>
</dbReference>
<dbReference type="PANTHER" id="PTHR45947:SF13">
    <property type="entry name" value="TRANSFERASE"/>
    <property type="match status" value="1"/>
</dbReference>
<organism evidence="3 4">
    <name type="scientific">Tianweitania populi</name>
    <dbReference type="NCBI Taxonomy" id="1607949"/>
    <lineage>
        <taxon>Bacteria</taxon>
        <taxon>Pseudomonadati</taxon>
        <taxon>Pseudomonadota</taxon>
        <taxon>Alphaproteobacteria</taxon>
        <taxon>Hyphomicrobiales</taxon>
        <taxon>Phyllobacteriaceae</taxon>
        <taxon>Tianweitania</taxon>
    </lineage>
</organism>
<dbReference type="CDD" id="cd03801">
    <property type="entry name" value="GT4_PimA-like"/>
    <property type="match status" value="1"/>
</dbReference>
<gene>
    <name evidence="3" type="ORF">GCM10016234_35750</name>
</gene>
<accession>A0A8J3DSR0</accession>
<dbReference type="SUPFAM" id="SSF53756">
    <property type="entry name" value="UDP-Glycosyltransferase/glycogen phosphorylase"/>
    <property type="match status" value="1"/>
</dbReference>
<dbReference type="EMBL" id="BMZQ01000004">
    <property type="protein sequence ID" value="GHD21935.1"/>
    <property type="molecule type" value="Genomic_DNA"/>
</dbReference>
<evidence type="ECO:0000313" key="4">
    <source>
        <dbReference type="Proteomes" id="UP000630142"/>
    </source>
</evidence>
<dbReference type="Gene3D" id="3.40.50.2000">
    <property type="entry name" value="Glycogen Phosphorylase B"/>
    <property type="match status" value="2"/>
</dbReference>
<keyword evidence="4" id="KW-1185">Reference proteome</keyword>
<sequence>MLTGVVIINDLSRAAGGATSLALLSARLLRERDVPVTFVTGDAGEGRAELEALGVRVVSLGSAPLLERGRARSLLTGLYNLSAFRMMRAWIAENDQPGLVYHLHTWSRILSPAIFHALKPVADRMLIHAHDYFLTCPNGLQYNFRSAHACQRTALSPACLLTHCDKRSYGQKLWRSSRQSVRQALFDVAAGSSQVITIHPNMRATFLRAGLPASQVHLIRNPAEPFTREDLSPQRFAKFYMISRLNPEKGFEDAAAAARLAGVHLAIIGDGPGRDLLRTHYPEVEVLGWRAKSEIGALLVDARAVVVPSRGPEPFGMAAVEAAGSGLPIIINDQANIAEEAVQGGFGLTFTTGSVAALAATMRGLADNDALIERMSGQARSQAKELTQSESAWCDQLMDRYRVCLVEAGGTARPPMMQEGFAS</sequence>
<dbReference type="InterPro" id="IPR028098">
    <property type="entry name" value="Glyco_trans_4-like_N"/>
</dbReference>
<feature type="domain" description="Glycosyl transferase family 1" evidence="1">
    <location>
        <begin position="232"/>
        <end position="381"/>
    </location>
</feature>
<evidence type="ECO:0000313" key="3">
    <source>
        <dbReference type="EMBL" id="GHD21935.1"/>
    </source>
</evidence>
<dbReference type="Proteomes" id="UP000630142">
    <property type="component" value="Unassembled WGS sequence"/>
</dbReference>
<dbReference type="RefSeq" id="WP_189506621.1">
    <property type="nucleotide sequence ID" value="NZ_BMZQ01000004.1"/>
</dbReference>
<reference evidence="3" key="2">
    <citation type="submission" date="2020-09" db="EMBL/GenBank/DDBJ databases">
        <authorList>
            <person name="Sun Q."/>
            <person name="Kim S."/>
        </authorList>
    </citation>
    <scope>NUCLEOTIDE SEQUENCE</scope>
    <source>
        <strain evidence="3">KCTC 42249</strain>
    </source>
</reference>